<name>J9EB53_AEDAE</name>
<feature type="coiled-coil region" evidence="13">
    <location>
        <begin position="125"/>
        <end position="188"/>
    </location>
</feature>
<feature type="domain" description="Peptidase S1" evidence="16">
    <location>
        <begin position="301"/>
        <end position="542"/>
    </location>
</feature>
<dbReference type="InterPro" id="IPR001254">
    <property type="entry name" value="Trypsin_dom"/>
</dbReference>
<accession>J9EB53</accession>
<dbReference type="GO" id="GO:0008270">
    <property type="term" value="F:zinc ion binding"/>
    <property type="evidence" value="ECO:0007669"/>
    <property type="project" value="UniProtKB-KW"/>
</dbReference>
<dbReference type="CDD" id="cd15489">
    <property type="entry name" value="PHD_SF"/>
    <property type="match status" value="1"/>
</dbReference>
<dbReference type="Gene3D" id="2.40.10.10">
    <property type="entry name" value="Trypsin-like serine proteases"/>
    <property type="match status" value="1"/>
</dbReference>
<dbReference type="PaxDb" id="7159-AAEL016975-PA"/>
<dbReference type="PROSITE" id="PS00134">
    <property type="entry name" value="TRYPSIN_HIS"/>
    <property type="match status" value="1"/>
</dbReference>
<keyword evidence="8" id="KW-0862">Zinc</keyword>
<keyword evidence="2" id="KW-0964">Secreted</keyword>
<evidence type="ECO:0000256" key="6">
    <source>
        <dbReference type="ARBA" id="ARBA00022801"/>
    </source>
</evidence>
<evidence type="ECO:0000256" key="9">
    <source>
        <dbReference type="ARBA" id="ARBA00023157"/>
    </source>
</evidence>
<dbReference type="Gene3D" id="3.30.40.10">
    <property type="entry name" value="Zinc/RING finger domain, C3HC4 (zinc finger)"/>
    <property type="match status" value="1"/>
</dbReference>
<evidence type="ECO:0000313" key="18">
    <source>
        <dbReference type="Proteomes" id="UP000682892"/>
    </source>
</evidence>
<evidence type="ECO:0000256" key="13">
    <source>
        <dbReference type="SAM" id="Coils"/>
    </source>
</evidence>
<dbReference type="PROSITE" id="PS00135">
    <property type="entry name" value="TRYPSIN_SER"/>
    <property type="match status" value="1"/>
</dbReference>
<dbReference type="PANTHER" id="PTHR24264:SF65">
    <property type="entry name" value="SRCR DOMAIN-CONTAINING PROTEIN"/>
    <property type="match status" value="1"/>
</dbReference>
<dbReference type="PhylomeDB" id="J9EB53"/>
<evidence type="ECO:0000256" key="14">
    <source>
        <dbReference type="SAM" id="MobiDB-lite"/>
    </source>
</evidence>
<dbReference type="AlphaFoldDB" id="J9EB53"/>
<evidence type="ECO:0000256" key="5">
    <source>
        <dbReference type="ARBA" id="ARBA00022771"/>
    </source>
</evidence>
<evidence type="ECO:0000313" key="17">
    <source>
        <dbReference type="EMBL" id="EJY57946.1"/>
    </source>
</evidence>
<dbReference type="HOGENOM" id="CLU_501750_0_0_1"/>
<dbReference type="PROSITE" id="PS50016">
    <property type="entry name" value="ZF_PHD_2"/>
    <property type="match status" value="1"/>
</dbReference>
<dbReference type="EMBL" id="CH477811">
    <property type="protein sequence ID" value="EJY57946.1"/>
    <property type="molecule type" value="Genomic_DNA"/>
</dbReference>
<keyword evidence="4" id="KW-0479">Metal-binding</keyword>
<dbReference type="InterPro" id="IPR018114">
    <property type="entry name" value="TRYPSIN_HIS"/>
</dbReference>
<dbReference type="SUPFAM" id="SSF50494">
    <property type="entry name" value="Trypsin-like serine proteases"/>
    <property type="match status" value="1"/>
</dbReference>
<feature type="region of interest" description="Disordered" evidence="14">
    <location>
        <begin position="65"/>
        <end position="103"/>
    </location>
</feature>
<dbReference type="Pfam" id="PF00628">
    <property type="entry name" value="PHD"/>
    <property type="match status" value="1"/>
</dbReference>
<proteinExistence type="inferred from homology"/>
<dbReference type="PANTHER" id="PTHR24264">
    <property type="entry name" value="TRYPSIN-RELATED"/>
    <property type="match status" value="1"/>
</dbReference>
<feature type="compositionally biased region" description="Low complexity" evidence="14">
    <location>
        <begin position="79"/>
        <end position="89"/>
    </location>
</feature>
<dbReference type="SMART" id="SM00249">
    <property type="entry name" value="PHD"/>
    <property type="match status" value="1"/>
</dbReference>
<evidence type="ECO:0000256" key="7">
    <source>
        <dbReference type="ARBA" id="ARBA00022825"/>
    </source>
</evidence>
<evidence type="ECO:0000256" key="2">
    <source>
        <dbReference type="ARBA" id="ARBA00022525"/>
    </source>
</evidence>
<dbReference type="InterPro" id="IPR009003">
    <property type="entry name" value="Peptidase_S1_PA"/>
</dbReference>
<dbReference type="Proteomes" id="UP000682892">
    <property type="component" value="Unassembled WGS sequence"/>
</dbReference>
<dbReference type="Pfam" id="PF00089">
    <property type="entry name" value="Trypsin"/>
    <property type="match status" value="1"/>
</dbReference>
<evidence type="ECO:0000256" key="11">
    <source>
        <dbReference type="PROSITE-ProRule" id="PRU00146"/>
    </source>
</evidence>
<dbReference type="PRINTS" id="PR00722">
    <property type="entry name" value="CHYMOTRYPSIN"/>
</dbReference>
<dbReference type="GO" id="GO:0006508">
    <property type="term" value="P:proteolysis"/>
    <property type="evidence" value="ECO:0007669"/>
    <property type="project" value="UniProtKB-KW"/>
</dbReference>
<dbReference type="InterPro" id="IPR013083">
    <property type="entry name" value="Znf_RING/FYVE/PHD"/>
</dbReference>
<dbReference type="InterPro" id="IPR043504">
    <property type="entry name" value="Peptidase_S1_PA_chymotrypsin"/>
</dbReference>
<evidence type="ECO:0000259" key="16">
    <source>
        <dbReference type="PROSITE" id="PS50240"/>
    </source>
</evidence>
<comment type="similarity">
    <text evidence="10">Belongs to the peptidase S1 family. CLIP subfamily.</text>
</comment>
<dbReference type="InterPro" id="IPR001314">
    <property type="entry name" value="Peptidase_S1A"/>
</dbReference>
<protein>
    <submittedName>
        <fullName evidence="17">AAEL016975-PA</fullName>
    </submittedName>
</protein>
<dbReference type="eggNOG" id="KOG3627">
    <property type="taxonomic scope" value="Eukaryota"/>
</dbReference>
<gene>
    <name evidence="17" type="ORF">AaeL_AAEL016975</name>
</gene>
<feature type="domain" description="PHD-type" evidence="15">
    <location>
        <begin position="8"/>
        <end position="60"/>
    </location>
</feature>
<reference evidence="17" key="1">
    <citation type="submission" date="2005-10" db="EMBL/GenBank/DDBJ databases">
        <authorList>
            <person name="Loftus B.J."/>
            <person name="Nene V.M."/>
            <person name="Hannick L.I."/>
            <person name="Bidwell S."/>
            <person name="Haas B."/>
            <person name="Amedeo P."/>
            <person name="Orvis J."/>
            <person name="Wortman J.R."/>
            <person name="White O.R."/>
            <person name="Salzberg S."/>
            <person name="Shumway M."/>
            <person name="Koo H."/>
            <person name="Zhao Y."/>
            <person name="Holmes M."/>
            <person name="Miller J."/>
            <person name="Schatz M."/>
            <person name="Pop M."/>
            <person name="Pai G."/>
            <person name="Utterback T."/>
            <person name="Rogers Y.-H."/>
            <person name="Kravitz S."/>
            <person name="Fraser C.M."/>
        </authorList>
    </citation>
    <scope>NUCLEOTIDE SEQUENCE</scope>
    <source>
        <strain evidence="17">Liverpool</strain>
    </source>
</reference>
<keyword evidence="5 11" id="KW-0863">Zinc-finger</keyword>
<evidence type="ECO:0000256" key="4">
    <source>
        <dbReference type="ARBA" id="ARBA00022723"/>
    </source>
</evidence>
<organism evidence="17 18">
    <name type="scientific">Aedes aegypti</name>
    <name type="common">Yellowfever mosquito</name>
    <name type="synonym">Culex aegypti</name>
    <dbReference type="NCBI Taxonomy" id="7159"/>
    <lineage>
        <taxon>Eukaryota</taxon>
        <taxon>Metazoa</taxon>
        <taxon>Ecdysozoa</taxon>
        <taxon>Arthropoda</taxon>
        <taxon>Hexapoda</taxon>
        <taxon>Insecta</taxon>
        <taxon>Pterygota</taxon>
        <taxon>Neoptera</taxon>
        <taxon>Endopterygota</taxon>
        <taxon>Diptera</taxon>
        <taxon>Nematocera</taxon>
        <taxon>Culicoidea</taxon>
        <taxon>Culicidae</taxon>
        <taxon>Culicinae</taxon>
        <taxon>Aedini</taxon>
        <taxon>Aedes</taxon>
        <taxon>Stegomyia</taxon>
    </lineage>
</organism>
<dbReference type="SMART" id="SM00020">
    <property type="entry name" value="Tryp_SPc"/>
    <property type="match status" value="1"/>
</dbReference>
<sequence length="543" mass="59182">METRNDSPRNCQSCSRKDSAEGEMVQCESCMLWEHFGCAGVDEQVRRSDVKYICKRCNHPGVSNDRLKIPSGDLRSKGAKVGSKISSKASSKKGKKTVDPAGSVTSSVRAAMLAEQLKLIEEDQLLQEQEIRDQEEIQKRLLEEEERQLEEKKKLAEEAKQIRERKLQEELDAKRKQQQVRRESLEKRQEIIRQLAEASSRSGSVVSSRQKVHNWLNDQDITGRSDGNHVRDAVKPNIIRISEDPRKEPAQPLTLVPPVNVNAQSSFVVPPDFLTANVRAQSYFNNEGSVNQGPSFLGGRIVGGINALPNEFPSMVSVRRVVLIVTSHICGGTILNNFWIMTAGHCITESPANSRFVIWAGTHNFNQNEATRQVMNVMGHAIHPDYDGGVNPSDIAVMRLQSPLTFTAAVQAVHLPPDNSTPRLGPVTLAGWGSTAGGSASSMPAVLQKVSKPLIDWNTCEDANGGPGASPLGPTNICTGPLTGGISACSGDSGGPIYIIENGIQTQVGIASWAWMPCGSIGRPSVYVGVSHYLPWVRQQIGG</sequence>
<dbReference type="InterPro" id="IPR011011">
    <property type="entry name" value="Znf_FYVE_PHD"/>
</dbReference>
<dbReference type="CDD" id="cd00190">
    <property type="entry name" value="Tryp_SPc"/>
    <property type="match status" value="1"/>
</dbReference>
<dbReference type="InterPro" id="IPR050127">
    <property type="entry name" value="Serine_Proteases_S1"/>
</dbReference>
<dbReference type="InterPro" id="IPR019787">
    <property type="entry name" value="Znf_PHD-finger"/>
</dbReference>
<keyword evidence="3 12" id="KW-0645">Protease</keyword>
<reference evidence="17" key="3">
    <citation type="submission" date="2012-09" db="EMBL/GenBank/DDBJ databases">
        <authorList>
            <consortium name="VectorBase"/>
        </authorList>
    </citation>
    <scope>NUCLEOTIDE SEQUENCE</scope>
    <source>
        <strain evidence="17">Liverpool</strain>
    </source>
</reference>
<evidence type="ECO:0000256" key="3">
    <source>
        <dbReference type="ARBA" id="ARBA00022670"/>
    </source>
</evidence>
<keyword evidence="7 12" id="KW-0720">Serine protease</keyword>
<reference evidence="17" key="2">
    <citation type="journal article" date="2007" name="Science">
        <title>Genome sequence of Aedes aegypti, a major arbovirus vector.</title>
        <authorList>
            <person name="Nene V."/>
            <person name="Wortman J.R."/>
            <person name="Lawson D."/>
            <person name="Haas B."/>
            <person name="Kodira C."/>
            <person name="Tu Z.J."/>
            <person name="Loftus B."/>
            <person name="Xi Z."/>
            <person name="Megy K."/>
            <person name="Grabherr M."/>
            <person name="Ren Q."/>
            <person name="Zdobnov E.M."/>
            <person name="Lobo N.F."/>
            <person name="Campbell K.S."/>
            <person name="Brown S.E."/>
            <person name="Bonaldo M.F."/>
            <person name="Zhu J."/>
            <person name="Sinkins S.P."/>
            <person name="Hogenkamp D.G."/>
            <person name="Amedeo P."/>
            <person name="Arensburger P."/>
            <person name="Atkinson P.W."/>
            <person name="Bidwell S."/>
            <person name="Biedler J."/>
            <person name="Birney E."/>
            <person name="Bruggner R.V."/>
            <person name="Costas J."/>
            <person name="Coy M.R."/>
            <person name="Crabtree J."/>
            <person name="Crawford M."/>
            <person name="Debruyn B."/>
            <person name="Decaprio D."/>
            <person name="Eiglmeier K."/>
            <person name="Eisenstadt E."/>
            <person name="El-Dorry H."/>
            <person name="Gelbart W.M."/>
            <person name="Gomes S.L."/>
            <person name="Hammond M."/>
            <person name="Hannick L.I."/>
            <person name="Hogan J.R."/>
            <person name="Holmes M.H."/>
            <person name="Jaffe D."/>
            <person name="Johnston J.S."/>
            <person name="Kennedy R.C."/>
            <person name="Koo H."/>
            <person name="Kravitz S."/>
            <person name="Kriventseva E.V."/>
            <person name="Kulp D."/>
            <person name="Labutti K."/>
            <person name="Lee E."/>
            <person name="Li S."/>
            <person name="Lovin D.D."/>
            <person name="Mao C."/>
            <person name="Mauceli E."/>
            <person name="Menck C.F."/>
            <person name="Miller J.R."/>
            <person name="Montgomery P."/>
            <person name="Mori A."/>
            <person name="Nascimento A.L."/>
            <person name="Naveira H.F."/>
            <person name="Nusbaum C."/>
            <person name="O'leary S."/>
            <person name="Orvis J."/>
            <person name="Pertea M."/>
            <person name="Quesneville H."/>
            <person name="Reidenbach K.R."/>
            <person name="Rogers Y.H."/>
            <person name="Roth C.W."/>
            <person name="Schneider J.R."/>
            <person name="Schatz M."/>
            <person name="Shumway M."/>
            <person name="Stanke M."/>
            <person name="Stinson E.O."/>
            <person name="Tubio J.M."/>
            <person name="Vanzee J.P."/>
            <person name="Verjovski-Almeida S."/>
            <person name="Werner D."/>
            <person name="White O."/>
            <person name="Wyder S."/>
            <person name="Zeng Q."/>
            <person name="Zhao Q."/>
            <person name="Zhao Y."/>
            <person name="Hill C.A."/>
            <person name="Raikhel A.S."/>
            <person name="Soares M.B."/>
            <person name="Knudson D.L."/>
            <person name="Lee N.H."/>
            <person name="Galagan J."/>
            <person name="Salzberg S.L."/>
            <person name="Paulsen I.T."/>
            <person name="Dimopoulos G."/>
            <person name="Collins F.H."/>
            <person name="Birren B."/>
            <person name="Fraser-Liggett C.M."/>
            <person name="Severson D.W."/>
        </authorList>
    </citation>
    <scope>NUCLEOTIDE SEQUENCE [LARGE SCALE GENOMIC DNA]</scope>
    <source>
        <strain evidence="17">Liverpool</strain>
    </source>
</reference>
<dbReference type="PROSITE" id="PS50240">
    <property type="entry name" value="TRYPSIN_DOM"/>
    <property type="match status" value="1"/>
</dbReference>
<dbReference type="InterPro" id="IPR033116">
    <property type="entry name" value="TRYPSIN_SER"/>
</dbReference>
<dbReference type="SUPFAM" id="SSF57903">
    <property type="entry name" value="FYVE/PHD zinc finger"/>
    <property type="match status" value="1"/>
</dbReference>
<evidence type="ECO:0000256" key="12">
    <source>
        <dbReference type="RuleBase" id="RU363034"/>
    </source>
</evidence>
<evidence type="ECO:0000256" key="1">
    <source>
        <dbReference type="ARBA" id="ARBA00004613"/>
    </source>
</evidence>
<comment type="subcellular location">
    <subcellularLocation>
        <location evidence="1">Secreted</location>
    </subcellularLocation>
</comment>
<evidence type="ECO:0000256" key="8">
    <source>
        <dbReference type="ARBA" id="ARBA00022833"/>
    </source>
</evidence>
<dbReference type="GO" id="GO:0004252">
    <property type="term" value="F:serine-type endopeptidase activity"/>
    <property type="evidence" value="ECO:0007669"/>
    <property type="project" value="InterPro"/>
</dbReference>
<evidence type="ECO:0000256" key="10">
    <source>
        <dbReference type="ARBA" id="ARBA00024195"/>
    </source>
</evidence>
<dbReference type="FunFam" id="2.40.10.10:FF:000068">
    <property type="entry name" value="transmembrane protease serine 2"/>
    <property type="match status" value="1"/>
</dbReference>
<dbReference type="VEuPathDB" id="VectorBase:AAEL016975"/>
<evidence type="ECO:0000259" key="15">
    <source>
        <dbReference type="PROSITE" id="PS50016"/>
    </source>
</evidence>
<dbReference type="InterPro" id="IPR001965">
    <property type="entry name" value="Znf_PHD"/>
</dbReference>
<keyword evidence="13" id="KW-0175">Coiled coil</keyword>
<dbReference type="STRING" id="7159.J9EB53"/>
<keyword evidence="9" id="KW-1015">Disulfide bond</keyword>
<keyword evidence="6 12" id="KW-0378">Hydrolase</keyword>
<dbReference type="GO" id="GO:0005615">
    <property type="term" value="C:extracellular space"/>
    <property type="evidence" value="ECO:0007669"/>
    <property type="project" value="TreeGrafter"/>
</dbReference>